<feature type="compositionally biased region" description="Low complexity" evidence="1">
    <location>
        <begin position="329"/>
        <end position="363"/>
    </location>
</feature>
<feature type="non-terminal residue" evidence="2">
    <location>
        <position position="1"/>
    </location>
</feature>
<evidence type="ECO:0000313" key="3">
    <source>
        <dbReference type="Proteomes" id="UP001189429"/>
    </source>
</evidence>
<feature type="region of interest" description="Disordered" evidence="1">
    <location>
        <begin position="1"/>
        <end position="56"/>
    </location>
</feature>
<feature type="compositionally biased region" description="Pro residues" evidence="1">
    <location>
        <begin position="273"/>
        <end position="290"/>
    </location>
</feature>
<evidence type="ECO:0008006" key="4">
    <source>
        <dbReference type="Google" id="ProtNLM"/>
    </source>
</evidence>
<proteinExistence type="predicted"/>
<evidence type="ECO:0000313" key="2">
    <source>
        <dbReference type="EMBL" id="CAK0802501.1"/>
    </source>
</evidence>
<keyword evidence="3" id="KW-1185">Reference proteome</keyword>
<feature type="region of interest" description="Disordered" evidence="1">
    <location>
        <begin position="426"/>
        <end position="459"/>
    </location>
</feature>
<feature type="compositionally biased region" description="Low complexity" evidence="1">
    <location>
        <begin position="202"/>
        <end position="218"/>
    </location>
</feature>
<gene>
    <name evidence="2" type="ORF">PCOR1329_LOCUS10010</name>
</gene>
<feature type="region of interest" description="Disordered" evidence="1">
    <location>
        <begin position="81"/>
        <end position="103"/>
    </location>
</feature>
<feature type="compositionally biased region" description="Low complexity" evidence="1">
    <location>
        <begin position="1"/>
        <end position="17"/>
    </location>
</feature>
<name>A0ABN9QFY8_9DINO</name>
<feature type="region of interest" description="Disordered" evidence="1">
    <location>
        <begin position="382"/>
        <end position="412"/>
    </location>
</feature>
<dbReference type="Proteomes" id="UP001189429">
    <property type="component" value="Unassembled WGS sequence"/>
</dbReference>
<sequence length="459" mass="46879">PSSPTQAGAPSQASSASVHGASSEQSTGEEPPGPPDAVGAAPPGSDTQEPRAPGGLQAMEALKAENEQLKLELEQARAELKTLKADGGEPELSTSKSPGADLDEAVCKPLDKLQADRLVETKALEESAIKELAFQAKLKDSLWQVEQRSREECQDHERQLEQKLQDYRESWASEVRPLHDEVLRLQSGALQAEENAARARARAGAAARGPEAPASPERFVGGASAMTPSAAARPAMWSGSPASAGAPASSGPLAVNFQAPVAVQLEPVRPAEAPRPVPPTGAPGSPPRSASPPRASRLLLAPSLGSPSSSRAAAARPFSPSHPGGPGGPLQQRFGPGSPGRPLAGGSPARALPPAAAPAEPLAGTRAALQPAVAAATAWAPAQLGGGSPVAPTAPSRAAAGLRAPQQARGRLSMLEDEVRQFAQQLGIGISDRSSASPQRVAPRPTDSPAQRAGRSAWS</sequence>
<feature type="region of interest" description="Disordered" evidence="1">
    <location>
        <begin position="266"/>
        <end position="363"/>
    </location>
</feature>
<accession>A0ABN9QFY8</accession>
<comment type="caution">
    <text evidence="2">The sequence shown here is derived from an EMBL/GenBank/DDBJ whole genome shotgun (WGS) entry which is preliminary data.</text>
</comment>
<feature type="compositionally biased region" description="Low complexity" evidence="1">
    <location>
        <begin position="238"/>
        <end position="252"/>
    </location>
</feature>
<feature type="compositionally biased region" description="Low complexity" evidence="1">
    <location>
        <begin position="291"/>
        <end position="322"/>
    </location>
</feature>
<dbReference type="EMBL" id="CAUYUJ010002817">
    <property type="protein sequence ID" value="CAK0802501.1"/>
    <property type="molecule type" value="Genomic_DNA"/>
</dbReference>
<feature type="region of interest" description="Disordered" evidence="1">
    <location>
        <begin position="192"/>
        <end position="253"/>
    </location>
</feature>
<reference evidence="2" key="1">
    <citation type="submission" date="2023-10" db="EMBL/GenBank/DDBJ databases">
        <authorList>
            <person name="Chen Y."/>
            <person name="Shah S."/>
            <person name="Dougan E. K."/>
            <person name="Thang M."/>
            <person name="Chan C."/>
        </authorList>
    </citation>
    <scope>NUCLEOTIDE SEQUENCE [LARGE SCALE GENOMIC DNA]</scope>
</reference>
<evidence type="ECO:0000256" key="1">
    <source>
        <dbReference type="SAM" id="MobiDB-lite"/>
    </source>
</evidence>
<organism evidence="2 3">
    <name type="scientific">Prorocentrum cordatum</name>
    <dbReference type="NCBI Taxonomy" id="2364126"/>
    <lineage>
        <taxon>Eukaryota</taxon>
        <taxon>Sar</taxon>
        <taxon>Alveolata</taxon>
        <taxon>Dinophyceae</taxon>
        <taxon>Prorocentrales</taxon>
        <taxon>Prorocentraceae</taxon>
        <taxon>Prorocentrum</taxon>
    </lineage>
</organism>
<protein>
    <recommendedName>
        <fullName evidence="4">Centrosomal protein of 162 kDa</fullName>
    </recommendedName>
</protein>